<dbReference type="AlphaFoldDB" id="A0A6L5XG87"/>
<reference evidence="1 2" key="1">
    <citation type="submission" date="2019-08" db="EMBL/GenBank/DDBJ databases">
        <title>In-depth cultivation of the pig gut microbiome towards novel bacterial diversity and tailored functional studies.</title>
        <authorList>
            <person name="Wylensek D."/>
            <person name="Hitch T.C.A."/>
            <person name="Clavel T."/>
        </authorList>
    </citation>
    <scope>NUCLEOTIDE SEQUENCE [LARGE SCALE GENOMIC DNA]</scope>
    <source>
        <strain evidence="1 2">Oil-RF-744-WCA-WT-10</strain>
    </source>
</reference>
<comment type="caution">
    <text evidence="1">The sequence shown here is derived from an EMBL/GenBank/DDBJ whole genome shotgun (WGS) entry which is preliminary data.</text>
</comment>
<name>A0A6L5XG87_9BACT</name>
<evidence type="ECO:0000313" key="1">
    <source>
        <dbReference type="EMBL" id="MSS18492.1"/>
    </source>
</evidence>
<evidence type="ECO:0000313" key="2">
    <source>
        <dbReference type="Proteomes" id="UP000483362"/>
    </source>
</evidence>
<proteinExistence type="predicted"/>
<protein>
    <submittedName>
        <fullName evidence="1">Uncharacterized protein</fullName>
    </submittedName>
</protein>
<organism evidence="1 2">
    <name type="scientific">Sodaliphilus pleomorphus</name>
    <dbReference type="NCBI Taxonomy" id="2606626"/>
    <lineage>
        <taxon>Bacteria</taxon>
        <taxon>Pseudomonadati</taxon>
        <taxon>Bacteroidota</taxon>
        <taxon>Bacteroidia</taxon>
        <taxon>Bacteroidales</taxon>
        <taxon>Muribaculaceae</taxon>
        <taxon>Sodaliphilus</taxon>
    </lineage>
</organism>
<dbReference type="Proteomes" id="UP000483362">
    <property type="component" value="Unassembled WGS sequence"/>
</dbReference>
<sequence length="67" mass="7438">MKSFTVTKADAVKYTAYDFSEAVGVTGDFTIEFTNLSPSGLTTNKDRVAVWNINWTQPASAPRHARR</sequence>
<accession>A0A6L5XG87</accession>
<dbReference type="EMBL" id="VULT01000022">
    <property type="protein sequence ID" value="MSS18492.1"/>
    <property type="molecule type" value="Genomic_DNA"/>
</dbReference>
<dbReference type="RefSeq" id="WP_154327689.1">
    <property type="nucleotide sequence ID" value="NZ_CP045696.1"/>
</dbReference>
<keyword evidence="2" id="KW-1185">Reference proteome</keyword>
<gene>
    <name evidence="1" type="ORF">FYJ29_12105</name>
</gene>